<protein>
    <submittedName>
        <fullName evidence="3">Uncharacterized protein</fullName>
    </submittedName>
</protein>
<feature type="non-terminal residue" evidence="3">
    <location>
        <position position="97"/>
    </location>
</feature>
<reference evidence="3" key="2">
    <citation type="submission" date="2013-05" db="EMBL/GenBank/DDBJ databases">
        <authorList>
            <person name="Carter J.-M."/>
            <person name="Baker S.C."/>
            <person name="Pink R."/>
            <person name="Carter D.R.F."/>
            <person name="Collins A."/>
            <person name="Tomlin J."/>
            <person name="Gibbs M."/>
            <person name="Breuker C.J."/>
        </authorList>
    </citation>
    <scope>NUCLEOTIDE SEQUENCE</scope>
    <source>
        <tissue evidence="3">Ovary</tissue>
    </source>
</reference>
<evidence type="ECO:0000256" key="1">
    <source>
        <dbReference type="SAM" id="MobiDB-lite"/>
    </source>
</evidence>
<evidence type="ECO:0000256" key="2">
    <source>
        <dbReference type="SAM" id="Phobius"/>
    </source>
</evidence>
<feature type="compositionally biased region" description="Basic and acidic residues" evidence="1">
    <location>
        <begin position="63"/>
        <end position="75"/>
    </location>
</feature>
<name>S4PGT6_9NEOP</name>
<sequence>MCCGAIRADERDGPAARRRRRRLRLLLVVVVVGVVEVGLGAAALVQQDGGAQHQHLGADAEEGPERGVHVLDAQRGRGGRGRGGRAAAVAAGVAPRR</sequence>
<evidence type="ECO:0000313" key="3">
    <source>
        <dbReference type="EMBL" id="JAA89053.1"/>
    </source>
</evidence>
<accession>S4PGT6</accession>
<keyword evidence="2" id="KW-0812">Transmembrane</keyword>
<proteinExistence type="predicted"/>
<feature type="transmembrane region" description="Helical" evidence="2">
    <location>
        <begin position="25"/>
        <end position="45"/>
    </location>
</feature>
<keyword evidence="2" id="KW-1133">Transmembrane helix</keyword>
<dbReference type="EMBL" id="GAIX01003507">
    <property type="protein sequence ID" value="JAA89053.1"/>
    <property type="molecule type" value="Transcribed_RNA"/>
</dbReference>
<keyword evidence="2" id="KW-0472">Membrane</keyword>
<dbReference type="AlphaFoldDB" id="S4PGT6"/>
<organism evidence="3">
    <name type="scientific">Pararge aegeria</name>
    <name type="common">speckled wood butterfly</name>
    <dbReference type="NCBI Taxonomy" id="116150"/>
    <lineage>
        <taxon>Eukaryota</taxon>
        <taxon>Metazoa</taxon>
        <taxon>Ecdysozoa</taxon>
        <taxon>Arthropoda</taxon>
        <taxon>Hexapoda</taxon>
        <taxon>Insecta</taxon>
        <taxon>Pterygota</taxon>
        <taxon>Neoptera</taxon>
        <taxon>Endopterygota</taxon>
        <taxon>Lepidoptera</taxon>
        <taxon>Glossata</taxon>
        <taxon>Ditrysia</taxon>
        <taxon>Papilionoidea</taxon>
        <taxon>Nymphalidae</taxon>
        <taxon>Satyrinae</taxon>
        <taxon>Satyrini</taxon>
        <taxon>Parargina</taxon>
        <taxon>Pararge</taxon>
    </lineage>
</organism>
<feature type="region of interest" description="Disordered" evidence="1">
    <location>
        <begin position="50"/>
        <end position="97"/>
    </location>
</feature>
<reference evidence="3" key="1">
    <citation type="journal article" date="2013" name="BMC Genomics">
        <title>Unscrambling butterfly oogenesis.</title>
        <authorList>
            <person name="Carter J.M."/>
            <person name="Baker S.C."/>
            <person name="Pink R."/>
            <person name="Carter D.R."/>
            <person name="Collins A."/>
            <person name="Tomlin J."/>
            <person name="Gibbs M."/>
            <person name="Breuker C.J."/>
        </authorList>
    </citation>
    <scope>NUCLEOTIDE SEQUENCE</scope>
    <source>
        <tissue evidence="3">Ovary</tissue>
    </source>
</reference>
<feature type="compositionally biased region" description="Low complexity" evidence="1">
    <location>
        <begin position="85"/>
        <end position="97"/>
    </location>
</feature>